<sequence>MHLFTRFMSPLLTLGVLLFCSGAIHGQNSVLLDDFNRADSPTVGNGWVETETTPGTGATVTAGQLRLSSGTVGKDFVSRDVRTRYSPVLSDNAGQLTWAWNMQQSRPNPSGFLNNNYGVAFVLAGSTENLLTGNGYAVVYGNGGASDSLRLVRYTGGLSGNTNLKTLVAVAVPANPTTGPFSTVRVTYSAEENTWTLEQTANTTSFDDPTTATFTRVGSRSDDTYTGVALPYIGCFWNHATTATEAAVFDNIYVTAPCTQDPEPTQAGTASGATGITSTSATLNWTTGNGSGRLVVVRGPGASTALPSDGVTYPVSASFGTGGQLGTGAYAVATGTASSVTVQGLQPNTTYTYQVYEYNGAGCATNYLQSPSQGPTVSVTFTTQPCQLATAPTASATAATATLSGTRGAVVSWQPGNGSGRLVVVRAGQAPTTLPVSGMVYSGGSSYGTGSALAPGEFVVYSGTGTTVTLSNLPTGQTLYVAVYEFNGTGCATAYRTTAPATAQLVVPTPPVGTPRFFFGNLHAHSAFSDGNQDAGSSGASTPLQDFQFADASLHSDFLGIAEHNHSQAGMQRPNYAIGLQQADQATNADFVALYGMEWGVISGGGHALVYGVNELLGWEPGNYDVYVPRSDYNALFRQINKRPGAFATLAHPQSGDYNNLATGAFRAVADSAVVGTVLRSGPATSTNVTYSNPSSSSYESTFTALLAKGYHVGITLDHDNHNTTFNRTTQGRLVIVAPSLTKEALLTALRQRSFYASDDWNAEVTYTVGGQPMGSIFTAPVAPAIALSVNDVDGEAIRSITLMKGTPGSGQVAQALTSVAGTTALTFSDAALATGSTAYYYAIILEQDGDRIVTSPIWYTRNVVTGTQAAQPSLALQVFPNPTTGNSTLSYYLSAAEPVTIDVLDAMGRTVTTLRQQVYEASGSHTLTVPSEQWQSGVYLIRVLQGSQVTYQRLLVTQ</sequence>
<dbReference type="NCBIfam" id="TIGR04183">
    <property type="entry name" value="Por_Secre_tail"/>
    <property type="match status" value="1"/>
</dbReference>
<dbReference type="AlphaFoldDB" id="A0A4Z0PY98"/>
<dbReference type="SUPFAM" id="SSF49265">
    <property type="entry name" value="Fibronectin type III"/>
    <property type="match status" value="2"/>
</dbReference>
<keyword evidence="4" id="KW-1185">Reference proteome</keyword>
<dbReference type="InterPro" id="IPR003961">
    <property type="entry name" value="FN3_dom"/>
</dbReference>
<dbReference type="SUPFAM" id="SSF89550">
    <property type="entry name" value="PHP domain-like"/>
    <property type="match status" value="1"/>
</dbReference>
<proteinExistence type="predicted"/>
<dbReference type="Pfam" id="PF18962">
    <property type="entry name" value="Por_Secre_tail"/>
    <property type="match status" value="1"/>
</dbReference>
<dbReference type="InterPro" id="IPR016195">
    <property type="entry name" value="Pol/histidinol_Pase-like"/>
</dbReference>
<dbReference type="Proteomes" id="UP000298471">
    <property type="component" value="Unassembled WGS sequence"/>
</dbReference>
<dbReference type="RefSeq" id="WP_135398589.1">
    <property type="nucleotide sequence ID" value="NZ_SRMB01000006.1"/>
</dbReference>
<dbReference type="InterPro" id="IPR036116">
    <property type="entry name" value="FN3_sf"/>
</dbReference>
<comment type="caution">
    <text evidence="3">The sequence shown here is derived from an EMBL/GenBank/DDBJ whole genome shotgun (WGS) entry which is preliminary data.</text>
</comment>
<dbReference type="OrthoDB" id="355609at2"/>
<dbReference type="InterPro" id="IPR013783">
    <property type="entry name" value="Ig-like_fold"/>
</dbReference>
<dbReference type="CDD" id="cd00063">
    <property type="entry name" value="FN3"/>
    <property type="match status" value="1"/>
</dbReference>
<keyword evidence="1" id="KW-0732">Signal</keyword>
<feature type="signal peptide" evidence="1">
    <location>
        <begin position="1"/>
        <end position="26"/>
    </location>
</feature>
<name>A0A4Z0PY98_9BACT</name>
<feature type="chain" id="PRO_5021380780" evidence="1">
    <location>
        <begin position="27"/>
        <end position="959"/>
    </location>
</feature>
<protein>
    <submittedName>
        <fullName evidence="3">T9SS type A sorting domain-containing protein</fullName>
    </submittedName>
</protein>
<evidence type="ECO:0000313" key="3">
    <source>
        <dbReference type="EMBL" id="TGE22697.1"/>
    </source>
</evidence>
<gene>
    <name evidence="3" type="ORF">E5K02_23480</name>
</gene>
<dbReference type="Gene3D" id="3.20.20.140">
    <property type="entry name" value="Metal-dependent hydrolases"/>
    <property type="match status" value="1"/>
</dbReference>
<evidence type="ECO:0000256" key="1">
    <source>
        <dbReference type="SAM" id="SignalP"/>
    </source>
</evidence>
<dbReference type="PROSITE" id="PS50853">
    <property type="entry name" value="FN3"/>
    <property type="match status" value="1"/>
</dbReference>
<dbReference type="Gene3D" id="2.60.40.10">
    <property type="entry name" value="Immunoglobulins"/>
    <property type="match status" value="1"/>
</dbReference>
<reference evidence="3 4" key="1">
    <citation type="submission" date="2019-04" db="EMBL/GenBank/DDBJ databases">
        <authorList>
            <person name="Feng G."/>
            <person name="Zhang J."/>
            <person name="Zhu H."/>
        </authorList>
    </citation>
    <scope>NUCLEOTIDE SEQUENCE [LARGE SCALE GENOMIC DNA]</scope>
    <source>
        <strain evidence="3 4">9PBR-1</strain>
    </source>
</reference>
<evidence type="ECO:0000313" key="4">
    <source>
        <dbReference type="Proteomes" id="UP000298471"/>
    </source>
</evidence>
<dbReference type="InterPro" id="IPR026444">
    <property type="entry name" value="Secre_tail"/>
</dbReference>
<organism evidence="3 4">
    <name type="scientific">Hymenobacter metallicola</name>
    <dbReference type="NCBI Taxonomy" id="2563114"/>
    <lineage>
        <taxon>Bacteria</taxon>
        <taxon>Pseudomonadati</taxon>
        <taxon>Bacteroidota</taxon>
        <taxon>Cytophagia</taxon>
        <taxon>Cytophagales</taxon>
        <taxon>Hymenobacteraceae</taxon>
        <taxon>Hymenobacter</taxon>
    </lineage>
</organism>
<dbReference type="SMART" id="SM00060">
    <property type="entry name" value="FN3"/>
    <property type="match status" value="2"/>
</dbReference>
<feature type="domain" description="Fibronectin type-III" evidence="2">
    <location>
        <begin position="264"/>
        <end position="386"/>
    </location>
</feature>
<dbReference type="EMBL" id="SRMB01000006">
    <property type="protein sequence ID" value="TGE22697.1"/>
    <property type="molecule type" value="Genomic_DNA"/>
</dbReference>
<accession>A0A4Z0PY98</accession>
<evidence type="ECO:0000259" key="2">
    <source>
        <dbReference type="PROSITE" id="PS50853"/>
    </source>
</evidence>